<dbReference type="GO" id="GO:0046872">
    <property type="term" value="F:metal ion binding"/>
    <property type="evidence" value="ECO:0007669"/>
    <property type="project" value="UniProtKB-KW"/>
</dbReference>
<evidence type="ECO:0000256" key="6">
    <source>
        <dbReference type="ARBA" id="ARBA00022679"/>
    </source>
</evidence>
<accession>A0A3S0ZAG7</accession>
<dbReference type="CDD" id="cd02510">
    <property type="entry name" value="pp-GalNAc-T"/>
    <property type="match status" value="1"/>
</dbReference>
<keyword evidence="7 17" id="KW-0812">Transmembrane</keyword>
<comment type="cofactor">
    <cofactor evidence="1 17">
        <name>Mn(2+)</name>
        <dbReference type="ChEBI" id="CHEBI:29035"/>
    </cofactor>
</comment>
<evidence type="ECO:0000256" key="2">
    <source>
        <dbReference type="ARBA" id="ARBA00004323"/>
    </source>
</evidence>
<evidence type="ECO:0000256" key="12">
    <source>
        <dbReference type="ARBA" id="ARBA00023034"/>
    </source>
</evidence>
<keyword evidence="5 17" id="KW-0328">Glycosyltransferase</keyword>
<dbReference type="Pfam" id="PF00535">
    <property type="entry name" value="Glycos_transf_2"/>
    <property type="match status" value="1"/>
</dbReference>
<comment type="pathway">
    <text evidence="3 17">Protein modification; protein glycosylation.</text>
</comment>
<dbReference type="Proteomes" id="UP000271974">
    <property type="component" value="Unassembled WGS sequence"/>
</dbReference>
<dbReference type="EMBL" id="RQTK01001407">
    <property type="protein sequence ID" value="RUS70448.1"/>
    <property type="molecule type" value="Genomic_DNA"/>
</dbReference>
<evidence type="ECO:0000256" key="10">
    <source>
        <dbReference type="ARBA" id="ARBA00022968"/>
    </source>
</evidence>
<dbReference type="InterPro" id="IPR045885">
    <property type="entry name" value="GalNAc-T"/>
</dbReference>
<gene>
    <name evidence="19" type="ORF">EGW08_021786</name>
</gene>
<dbReference type="SUPFAM" id="SSF50370">
    <property type="entry name" value="Ricin B-like lectins"/>
    <property type="match status" value="1"/>
</dbReference>
<dbReference type="PANTHER" id="PTHR11675:SF68">
    <property type="entry name" value="N-ACETYLGALACTOSAMINYLTRANSFERASE 7"/>
    <property type="match status" value="1"/>
</dbReference>
<dbReference type="PANTHER" id="PTHR11675">
    <property type="entry name" value="N-ACETYLGALACTOSAMINYLTRANSFERASE"/>
    <property type="match status" value="1"/>
</dbReference>
<dbReference type="InterPro" id="IPR035992">
    <property type="entry name" value="Ricin_B-like_lectins"/>
</dbReference>
<dbReference type="InterPro" id="IPR000772">
    <property type="entry name" value="Ricin_B_lectin"/>
</dbReference>
<keyword evidence="15" id="KW-0325">Glycoprotein</keyword>
<dbReference type="FunFam" id="3.90.550.10:FF:000053">
    <property type="entry name" value="Polypeptide N-acetylgalactosaminyltransferase"/>
    <property type="match status" value="1"/>
</dbReference>
<evidence type="ECO:0000313" key="19">
    <source>
        <dbReference type="EMBL" id="RUS70448.1"/>
    </source>
</evidence>
<keyword evidence="16 17" id="KW-0464">Manganese</keyword>
<keyword evidence="14 17" id="KW-1015">Disulfide bond</keyword>
<reference evidence="19 20" key="1">
    <citation type="submission" date="2019-01" db="EMBL/GenBank/DDBJ databases">
        <title>A draft genome assembly of the solar-powered sea slug Elysia chlorotica.</title>
        <authorList>
            <person name="Cai H."/>
            <person name="Li Q."/>
            <person name="Fang X."/>
            <person name="Li J."/>
            <person name="Curtis N.E."/>
            <person name="Altenburger A."/>
            <person name="Shibata T."/>
            <person name="Feng M."/>
            <person name="Maeda T."/>
            <person name="Schwartz J.A."/>
            <person name="Shigenobu S."/>
            <person name="Lundholm N."/>
            <person name="Nishiyama T."/>
            <person name="Yang H."/>
            <person name="Hasebe M."/>
            <person name="Li S."/>
            <person name="Pierce S.K."/>
            <person name="Wang J."/>
        </authorList>
    </citation>
    <scope>NUCLEOTIDE SEQUENCE [LARGE SCALE GENOMIC DNA]</scope>
    <source>
        <strain evidence="19">EC2010</strain>
        <tissue evidence="19">Whole organism of an adult</tissue>
    </source>
</reference>
<dbReference type="STRING" id="188477.A0A3S0ZAG7"/>
<dbReference type="AlphaFoldDB" id="A0A3S0ZAG7"/>
<dbReference type="CDD" id="cd23437">
    <property type="entry name" value="beta-trefoil_Ricin_GALNT7"/>
    <property type="match status" value="1"/>
</dbReference>
<evidence type="ECO:0000256" key="4">
    <source>
        <dbReference type="ARBA" id="ARBA00005680"/>
    </source>
</evidence>
<dbReference type="InterPro" id="IPR001173">
    <property type="entry name" value="Glyco_trans_2-like"/>
</dbReference>
<dbReference type="OrthoDB" id="6072411at2759"/>
<evidence type="ECO:0000256" key="14">
    <source>
        <dbReference type="ARBA" id="ARBA00023157"/>
    </source>
</evidence>
<dbReference type="InterPro" id="IPR029044">
    <property type="entry name" value="Nucleotide-diphossugar_trans"/>
</dbReference>
<dbReference type="GO" id="GO:0030246">
    <property type="term" value="F:carbohydrate binding"/>
    <property type="evidence" value="ECO:0007669"/>
    <property type="project" value="UniProtKB-KW"/>
</dbReference>
<evidence type="ECO:0000256" key="11">
    <source>
        <dbReference type="ARBA" id="ARBA00022989"/>
    </source>
</evidence>
<evidence type="ECO:0000256" key="5">
    <source>
        <dbReference type="ARBA" id="ARBA00022676"/>
    </source>
</evidence>
<dbReference type="EC" id="2.4.1.-" evidence="17"/>
<proteinExistence type="inferred from homology"/>
<feature type="domain" description="Ricin B lectin" evidence="18">
    <location>
        <begin position="490"/>
        <end position="609"/>
    </location>
</feature>
<keyword evidence="11 17" id="KW-1133">Transmembrane helix</keyword>
<dbReference type="Gene3D" id="3.90.550.10">
    <property type="entry name" value="Spore Coat Polysaccharide Biosynthesis Protein SpsA, Chain A"/>
    <property type="match status" value="1"/>
</dbReference>
<dbReference type="PROSITE" id="PS50231">
    <property type="entry name" value="RICIN_B_LECTIN"/>
    <property type="match status" value="1"/>
</dbReference>
<evidence type="ECO:0000256" key="16">
    <source>
        <dbReference type="ARBA" id="ARBA00023211"/>
    </source>
</evidence>
<evidence type="ECO:0000256" key="13">
    <source>
        <dbReference type="ARBA" id="ARBA00023136"/>
    </source>
</evidence>
<evidence type="ECO:0000256" key="17">
    <source>
        <dbReference type="RuleBase" id="RU361242"/>
    </source>
</evidence>
<evidence type="ECO:0000256" key="8">
    <source>
        <dbReference type="ARBA" id="ARBA00022723"/>
    </source>
</evidence>
<protein>
    <recommendedName>
        <fullName evidence="17">Polypeptide N-acetylgalactosaminyltransferase</fullName>
        <ecNumber evidence="17">2.4.1.-</ecNumber>
    </recommendedName>
    <alternativeName>
        <fullName evidence="17">Protein-UDP acetylgalactosaminyltransferase</fullName>
    </alternativeName>
</protein>
<evidence type="ECO:0000259" key="18">
    <source>
        <dbReference type="SMART" id="SM00458"/>
    </source>
</evidence>
<sequence>MPMRRVRSRFIVQLGIFIIVLLLIGPYIFHLKLNEDVGDDAEGYRRWQLRQKAHNELKPAVKEVTDNVDEPKALESQLEETPVVQEEAVLRFGETGNFEPLERKVQSKPGENGEAVHLASNEKMKAEITINEFGFNMVASDKVAMDRVIPDTRHNECPFWHYPDSQPSASVILVFHNEGFSTLVRTIHSVVNTSPPEFLKEVVLVDDFSDKRHLKAELEEYVKKEFGDLVKLYRNSQREGLIRTRSRGAELATGDVIVFLDAHCECNRNWLVPLLDEIRKDRTTMAVPIVDGIDYNTMAYNAVYGANSHFSGIFEWGFFYKEKLVPQKELNKRKHKSEPYRSPTHAGGLFAMDRKYFQELGGYDPGLKIWGGENYELSFKIWQCGGSVKWVPCSRVGHIYRNHMPYGFGKDNDPLMSPIYVNYMRVVEVWMEDEFKEYFYTREPSFRGYPIGNITKQLQFKKEHNCKSFRWFMENVAYDVYEEYPKPPPNKAWGEIRNSGSDVCWEAGSGQPGHSVGVMSCHGAGHGQLFRLNVQGQIGTGERCIDSQSGGILHVIVCAREPSGPWTWDKSSGMVRHKDLNKCVNIGTDHKLHLKSCDSKLSSMKWEFKEVFPWKRS</sequence>
<comment type="similarity">
    <text evidence="4 17">Belongs to the glycosyltransferase 2 family. GalNAc-T subfamily.</text>
</comment>
<dbReference type="Gene3D" id="2.80.10.50">
    <property type="match status" value="1"/>
</dbReference>
<keyword evidence="6 17" id="KW-0808">Transferase</keyword>
<dbReference type="SMART" id="SM00458">
    <property type="entry name" value="RICIN"/>
    <property type="match status" value="1"/>
</dbReference>
<keyword evidence="13 17" id="KW-0472">Membrane</keyword>
<keyword evidence="10" id="KW-0735">Signal-anchor</keyword>
<name>A0A3S0ZAG7_ELYCH</name>
<feature type="transmembrane region" description="Helical" evidence="17">
    <location>
        <begin position="12"/>
        <end position="29"/>
    </location>
</feature>
<evidence type="ECO:0000256" key="9">
    <source>
        <dbReference type="ARBA" id="ARBA00022734"/>
    </source>
</evidence>
<evidence type="ECO:0000256" key="7">
    <source>
        <dbReference type="ARBA" id="ARBA00022692"/>
    </source>
</evidence>
<organism evidence="19 20">
    <name type="scientific">Elysia chlorotica</name>
    <name type="common">Eastern emerald elysia</name>
    <name type="synonym">Sea slug</name>
    <dbReference type="NCBI Taxonomy" id="188477"/>
    <lineage>
        <taxon>Eukaryota</taxon>
        <taxon>Metazoa</taxon>
        <taxon>Spiralia</taxon>
        <taxon>Lophotrochozoa</taxon>
        <taxon>Mollusca</taxon>
        <taxon>Gastropoda</taxon>
        <taxon>Heterobranchia</taxon>
        <taxon>Euthyneura</taxon>
        <taxon>Panpulmonata</taxon>
        <taxon>Sacoglossa</taxon>
        <taxon>Placobranchoidea</taxon>
        <taxon>Plakobranchidae</taxon>
        <taxon>Elysia</taxon>
    </lineage>
</organism>
<evidence type="ECO:0000256" key="15">
    <source>
        <dbReference type="ARBA" id="ARBA00023180"/>
    </source>
</evidence>
<evidence type="ECO:0000256" key="3">
    <source>
        <dbReference type="ARBA" id="ARBA00004922"/>
    </source>
</evidence>
<dbReference type="GO" id="GO:0004653">
    <property type="term" value="F:polypeptide N-acetylgalactosaminyltransferase activity"/>
    <property type="evidence" value="ECO:0007669"/>
    <property type="project" value="TreeGrafter"/>
</dbReference>
<dbReference type="SUPFAM" id="SSF53448">
    <property type="entry name" value="Nucleotide-diphospho-sugar transferases"/>
    <property type="match status" value="1"/>
</dbReference>
<keyword evidence="20" id="KW-1185">Reference proteome</keyword>
<dbReference type="GO" id="GO:0000139">
    <property type="term" value="C:Golgi membrane"/>
    <property type="evidence" value="ECO:0007669"/>
    <property type="project" value="UniProtKB-SubCell"/>
</dbReference>
<evidence type="ECO:0000256" key="1">
    <source>
        <dbReference type="ARBA" id="ARBA00001936"/>
    </source>
</evidence>
<comment type="subcellular location">
    <subcellularLocation>
        <location evidence="2 17">Golgi apparatus membrane</location>
        <topology evidence="2 17">Single-pass type II membrane protein</topology>
    </subcellularLocation>
</comment>
<keyword evidence="8" id="KW-0479">Metal-binding</keyword>
<dbReference type="GO" id="GO:0006493">
    <property type="term" value="P:protein O-linked glycosylation"/>
    <property type="evidence" value="ECO:0007669"/>
    <property type="project" value="TreeGrafter"/>
</dbReference>
<keyword evidence="9 17" id="KW-0430">Lectin</keyword>
<dbReference type="Pfam" id="PF00652">
    <property type="entry name" value="Ricin_B_lectin"/>
    <property type="match status" value="1"/>
</dbReference>
<comment type="caution">
    <text evidence="19">The sequence shown here is derived from an EMBL/GenBank/DDBJ whole genome shotgun (WGS) entry which is preliminary data.</text>
</comment>
<keyword evidence="12 17" id="KW-0333">Golgi apparatus</keyword>
<dbReference type="UniPathway" id="UPA00378"/>
<evidence type="ECO:0000313" key="20">
    <source>
        <dbReference type="Proteomes" id="UP000271974"/>
    </source>
</evidence>